<evidence type="ECO:0000313" key="2">
    <source>
        <dbReference type="Proteomes" id="UP000030428"/>
    </source>
</evidence>
<comment type="caution">
    <text evidence="1">The sequence shown here is derived from an EMBL/GenBank/DDBJ whole genome shotgun (WGS) entry which is preliminary data.</text>
</comment>
<reference evidence="1 2" key="1">
    <citation type="journal article" date="2016" name="Front. Microbiol.">
        <title>Single-Cell (Meta-)Genomics of a Dimorphic Candidatus Thiomargarita nelsonii Reveals Genomic Plasticity.</title>
        <authorList>
            <person name="Flood B.E."/>
            <person name="Fliss P."/>
            <person name="Jones D.S."/>
            <person name="Dick G.J."/>
            <person name="Jain S."/>
            <person name="Kaster A.K."/>
            <person name="Winkel M."/>
            <person name="Mussmann M."/>
            <person name="Bailey J."/>
        </authorList>
    </citation>
    <scope>NUCLEOTIDE SEQUENCE [LARGE SCALE GENOMIC DNA]</scope>
    <source>
        <strain evidence="1">Hydrate Ridge</strain>
    </source>
</reference>
<gene>
    <name evidence="1" type="ORF">PN36_25600</name>
</gene>
<organism evidence="1 2">
    <name type="scientific">Candidatus Thiomargarita nelsonii</name>
    <dbReference type="NCBI Taxonomy" id="1003181"/>
    <lineage>
        <taxon>Bacteria</taxon>
        <taxon>Pseudomonadati</taxon>
        <taxon>Pseudomonadota</taxon>
        <taxon>Gammaproteobacteria</taxon>
        <taxon>Thiotrichales</taxon>
        <taxon>Thiotrichaceae</taxon>
        <taxon>Thiomargarita</taxon>
    </lineage>
</organism>
<dbReference type="AlphaFoldDB" id="A0A4E0QQR2"/>
<dbReference type="EMBL" id="JSZA02000142">
    <property type="protein sequence ID" value="TGO02400.1"/>
    <property type="molecule type" value="Genomic_DNA"/>
</dbReference>
<name>A0A4E0QQR2_9GAMM</name>
<protein>
    <submittedName>
        <fullName evidence="1">Uncharacterized protein</fullName>
    </submittedName>
</protein>
<keyword evidence="2" id="KW-1185">Reference proteome</keyword>
<dbReference type="Pfam" id="PF12784">
    <property type="entry name" value="PDDEXK_2"/>
    <property type="match status" value="1"/>
</dbReference>
<dbReference type="Proteomes" id="UP000030428">
    <property type="component" value="Unassembled WGS sequence"/>
</dbReference>
<proteinExistence type="predicted"/>
<sequence length="68" mass="8140">MDYPKLNQVIFIGVFDLKEFNNEHYLSRHLVLNCETLEQELREIEFNFIELPKLTKKASELKTNTLKI</sequence>
<accession>A0A4E0QQR2</accession>
<evidence type="ECO:0000313" key="1">
    <source>
        <dbReference type="EMBL" id="TGO02400.1"/>
    </source>
</evidence>